<proteinExistence type="predicted"/>
<dbReference type="CDD" id="cd08368">
    <property type="entry name" value="LIM"/>
    <property type="match status" value="1"/>
</dbReference>
<evidence type="ECO:0000259" key="5">
    <source>
        <dbReference type="PROSITE" id="PS50023"/>
    </source>
</evidence>
<feature type="compositionally biased region" description="Low complexity" evidence="4">
    <location>
        <begin position="209"/>
        <end position="222"/>
    </location>
</feature>
<dbReference type="SMART" id="SM00132">
    <property type="entry name" value="LIM"/>
    <property type="match status" value="1"/>
</dbReference>
<evidence type="ECO:0000256" key="2">
    <source>
        <dbReference type="ARBA" id="ARBA00022833"/>
    </source>
</evidence>
<reference evidence="6" key="1">
    <citation type="submission" date="2021-01" db="EMBL/GenBank/DDBJ databases">
        <authorList>
            <person name="Corre E."/>
            <person name="Pelletier E."/>
            <person name="Niang G."/>
            <person name="Scheremetjew M."/>
            <person name="Finn R."/>
            <person name="Kale V."/>
            <person name="Holt S."/>
            <person name="Cochrane G."/>
            <person name="Meng A."/>
            <person name="Brown T."/>
            <person name="Cohen L."/>
        </authorList>
    </citation>
    <scope>NUCLEOTIDE SEQUENCE</scope>
    <source>
        <strain evidence="6">CCAP 1951/1</strain>
    </source>
</reference>
<keyword evidence="1 3" id="KW-0479">Metal-binding</keyword>
<keyword evidence="3" id="KW-0440">LIM domain</keyword>
<feature type="domain" description="LIM zinc-binding" evidence="5">
    <location>
        <begin position="45"/>
        <end position="105"/>
    </location>
</feature>
<organism evidence="6">
    <name type="scientific">Neobodo designis</name>
    <name type="common">Flagellated protozoan</name>
    <name type="synonym">Bodo designis</name>
    <dbReference type="NCBI Taxonomy" id="312471"/>
    <lineage>
        <taxon>Eukaryota</taxon>
        <taxon>Discoba</taxon>
        <taxon>Euglenozoa</taxon>
        <taxon>Kinetoplastea</taxon>
        <taxon>Metakinetoplastina</taxon>
        <taxon>Neobodonida</taxon>
        <taxon>Neobodo</taxon>
    </lineage>
</organism>
<evidence type="ECO:0000256" key="3">
    <source>
        <dbReference type="PROSITE-ProRule" id="PRU00125"/>
    </source>
</evidence>
<protein>
    <recommendedName>
        <fullName evidence="5">LIM zinc-binding domain-containing protein</fullName>
    </recommendedName>
</protein>
<name>A0A7S1MSY5_NEODS</name>
<feature type="compositionally biased region" description="Basic residues" evidence="4">
    <location>
        <begin position="223"/>
        <end position="235"/>
    </location>
</feature>
<feature type="region of interest" description="Disordered" evidence="4">
    <location>
        <begin position="189"/>
        <end position="235"/>
    </location>
</feature>
<dbReference type="PROSITE" id="PS50023">
    <property type="entry name" value="LIM_DOMAIN_2"/>
    <property type="match status" value="1"/>
</dbReference>
<keyword evidence="2 3" id="KW-0862">Zinc</keyword>
<evidence type="ECO:0000256" key="1">
    <source>
        <dbReference type="ARBA" id="ARBA00022723"/>
    </source>
</evidence>
<dbReference type="AlphaFoldDB" id="A0A7S1MSY5"/>
<dbReference type="Gene3D" id="2.10.110.10">
    <property type="entry name" value="Cysteine Rich Protein"/>
    <property type="match status" value="1"/>
</dbReference>
<evidence type="ECO:0000256" key="4">
    <source>
        <dbReference type="SAM" id="MobiDB-lite"/>
    </source>
</evidence>
<dbReference type="Pfam" id="PF00412">
    <property type="entry name" value="LIM"/>
    <property type="match status" value="1"/>
</dbReference>
<accession>A0A7S1MSY5</accession>
<dbReference type="InterPro" id="IPR001781">
    <property type="entry name" value="Znf_LIM"/>
</dbReference>
<sequence>MSGSHALVTSKFNTPMNKVQEDFQRRNHVAPSYRGPVYAVEDIYVPCALCRTPVDPVTRIPVGRLYFHPRCLRCAVCERPATNQAFAEVKGQPVCGDCHHRGFKPPKPLAASAFASHDAWDQRAASAAMNASRTPASAFTDAQLRLQHRQQAILAGDNNIRLLSDRHGDDPSQRAAYINNPDGVASRQRLRLQSRGGASAKEATPARQLLPSLAAAAGSASLRGHRNGSAKPSPK</sequence>
<gene>
    <name evidence="6" type="ORF">NDES1114_LOCUS26188</name>
</gene>
<dbReference type="GO" id="GO:0046872">
    <property type="term" value="F:metal ion binding"/>
    <property type="evidence" value="ECO:0007669"/>
    <property type="project" value="UniProtKB-KW"/>
</dbReference>
<evidence type="ECO:0000313" key="6">
    <source>
        <dbReference type="EMBL" id="CAD9138162.1"/>
    </source>
</evidence>
<dbReference type="EMBL" id="HBGF01039134">
    <property type="protein sequence ID" value="CAD9138162.1"/>
    <property type="molecule type" value="Transcribed_RNA"/>
</dbReference>